<evidence type="ECO:0000313" key="3">
    <source>
        <dbReference type="EMBL" id="SFJ60043.1"/>
    </source>
</evidence>
<keyword evidence="3" id="KW-0378">Hydrolase</keyword>
<dbReference type="InterPro" id="IPR003615">
    <property type="entry name" value="HNH_nuc"/>
</dbReference>
<dbReference type="GO" id="GO:0004519">
    <property type="term" value="F:endonuclease activity"/>
    <property type="evidence" value="ECO:0007669"/>
    <property type="project" value="UniProtKB-KW"/>
</dbReference>
<dbReference type="AlphaFoldDB" id="A0A1I3SN96"/>
<dbReference type="Pfam" id="PF20296">
    <property type="entry name" value="MTaX1"/>
    <property type="match status" value="1"/>
</dbReference>
<protein>
    <submittedName>
        <fullName evidence="3">Putative restriction endonuclease</fullName>
    </submittedName>
</protein>
<feature type="domain" description="HNH nuclease" evidence="1">
    <location>
        <begin position="229"/>
        <end position="278"/>
    </location>
</feature>
<organism evidence="3 4">
    <name type="scientific">Jannaschia pohangensis</name>
    <dbReference type="NCBI Taxonomy" id="390807"/>
    <lineage>
        <taxon>Bacteria</taxon>
        <taxon>Pseudomonadati</taxon>
        <taxon>Pseudomonadota</taxon>
        <taxon>Alphaproteobacteria</taxon>
        <taxon>Rhodobacterales</taxon>
        <taxon>Roseobacteraceae</taxon>
        <taxon>Jannaschia</taxon>
    </lineage>
</organism>
<evidence type="ECO:0000259" key="2">
    <source>
        <dbReference type="Pfam" id="PF20296"/>
    </source>
</evidence>
<evidence type="ECO:0000259" key="1">
    <source>
        <dbReference type="Pfam" id="PF13391"/>
    </source>
</evidence>
<dbReference type="RefSeq" id="WP_092783110.1">
    <property type="nucleotide sequence ID" value="NZ_FORA01000004.1"/>
</dbReference>
<keyword evidence="3" id="KW-0255">Endonuclease</keyword>
<evidence type="ECO:0000313" key="4">
    <source>
        <dbReference type="Proteomes" id="UP000199110"/>
    </source>
</evidence>
<gene>
    <name evidence="3" type="ORF">SAMN04488095_3213</name>
</gene>
<reference evidence="3 4" key="1">
    <citation type="submission" date="2016-10" db="EMBL/GenBank/DDBJ databases">
        <authorList>
            <person name="de Groot N.N."/>
        </authorList>
    </citation>
    <scope>NUCLEOTIDE SEQUENCE [LARGE SCALE GENOMIC DNA]</scope>
    <source>
        <strain evidence="3 4">DSM 19073</strain>
    </source>
</reference>
<dbReference type="STRING" id="390807.SAMN04488095_3213"/>
<keyword evidence="4" id="KW-1185">Reference proteome</keyword>
<proteinExistence type="predicted"/>
<dbReference type="OrthoDB" id="7181882at2"/>
<sequence length="339" mass="37371">MPPLRKAALFRVFEDSLRKSGLSFLRPSADGDHPAAYQIIRDQTSFRVRVYIWNLTFGGRVTLPDEWRIQVTGLPEISGAQRFVPEFGGRTAVLGWCGELGVFAAYDVSKHLGALGGSPSIQIRQPALESARVNGLAPHFKGEAEVAFAVKPAYMGLYLDNMDELHACGSSEEALQLLDELCEDPASVDDQDIEDQVPEPRRYGVVSTMKALRDANFKDRVLTAYSHSCAMCGVQLRLLDAAHILPAAHPDSTDETSNGIALCALHHRAYDRGLLTFDSGYRIHRNEPMERELVAASLDGGLAEFRARLFPMIEVPPNRADRPSPAFVDQVNALRGWAL</sequence>
<accession>A0A1I3SN96</accession>
<keyword evidence="3" id="KW-0540">Nuclease</keyword>
<dbReference type="EMBL" id="FORA01000004">
    <property type="protein sequence ID" value="SFJ60043.1"/>
    <property type="molecule type" value="Genomic_DNA"/>
</dbReference>
<feature type="domain" description="Methylase-associated X1" evidence="2">
    <location>
        <begin position="47"/>
        <end position="159"/>
    </location>
</feature>
<dbReference type="InterPro" id="IPR046894">
    <property type="entry name" value="MTaX1"/>
</dbReference>
<dbReference type="Proteomes" id="UP000199110">
    <property type="component" value="Unassembled WGS sequence"/>
</dbReference>
<name>A0A1I3SN96_9RHOB</name>
<dbReference type="Pfam" id="PF13391">
    <property type="entry name" value="HNH_2"/>
    <property type="match status" value="1"/>
</dbReference>